<protein>
    <submittedName>
        <fullName evidence="2">Uncharacterized protein</fullName>
    </submittedName>
</protein>
<evidence type="ECO:0000313" key="3">
    <source>
        <dbReference type="Proteomes" id="UP001489004"/>
    </source>
</evidence>
<name>A0AAW1R9M1_9CHLO</name>
<keyword evidence="1" id="KW-0732">Signal</keyword>
<dbReference type="EMBL" id="JALJOR010000001">
    <property type="protein sequence ID" value="KAK9830478.1"/>
    <property type="molecule type" value="Genomic_DNA"/>
</dbReference>
<reference evidence="2 3" key="1">
    <citation type="journal article" date="2024" name="Nat. Commun.">
        <title>Phylogenomics reveals the evolutionary origins of lichenization in chlorophyte algae.</title>
        <authorList>
            <person name="Puginier C."/>
            <person name="Libourel C."/>
            <person name="Otte J."/>
            <person name="Skaloud P."/>
            <person name="Haon M."/>
            <person name="Grisel S."/>
            <person name="Petersen M."/>
            <person name="Berrin J.G."/>
            <person name="Delaux P.M."/>
            <person name="Dal Grande F."/>
            <person name="Keller J."/>
        </authorList>
    </citation>
    <scope>NUCLEOTIDE SEQUENCE [LARGE SCALE GENOMIC DNA]</scope>
    <source>
        <strain evidence="2 3">SAG 2043</strain>
    </source>
</reference>
<organism evidence="2 3">
    <name type="scientific">[Myrmecia] bisecta</name>
    <dbReference type="NCBI Taxonomy" id="41462"/>
    <lineage>
        <taxon>Eukaryota</taxon>
        <taxon>Viridiplantae</taxon>
        <taxon>Chlorophyta</taxon>
        <taxon>core chlorophytes</taxon>
        <taxon>Trebouxiophyceae</taxon>
        <taxon>Trebouxiales</taxon>
        <taxon>Trebouxiaceae</taxon>
        <taxon>Myrmecia</taxon>
    </lineage>
</organism>
<evidence type="ECO:0000256" key="1">
    <source>
        <dbReference type="SAM" id="SignalP"/>
    </source>
</evidence>
<proteinExistence type="predicted"/>
<accession>A0AAW1R9M1</accession>
<dbReference type="Proteomes" id="UP001489004">
    <property type="component" value="Unassembled WGS sequence"/>
</dbReference>
<gene>
    <name evidence="2" type="ORF">WJX72_011954</name>
</gene>
<evidence type="ECO:0000313" key="2">
    <source>
        <dbReference type="EMBL" id="KAK9830478.1"/>
    </source>
</evidence>
<dbReference type="AlphaFoldDB" id="A0AAW1R9M1"/>
<feature type="chain" id="PRO_5043385303" evidence="1">
    <location>
        <begin position="19"/>
        <end position="78"/>
    </location>
</feature>
<keyword evidence="3" id="KW-1185">Reference proteome</keyword>
<feature type="signal peptide" evidence="1">
    <location>
        <begin position="1"/>
        <end position="18"/>
    </location>
</feature>
<sequence length="78" mass="8695">MVLLLLSPVILMPQGAWWAALRRRLHHWLRIMQTYGNVALSLAAALGRSKSSNDALQQQSAATTFNNFLYLQGTAARN</sequence>
<comment type="caution">
    <text evidence="2">The sequence shown here is derived from an EMBL/GenBank/DDBJ whole genome shotgun (WGS) entry which is preliminary data.</text>
</comment>